<accession>A0A4Y7LAY7</accession>
<evidence type="ECO:0000313" key="2">
    <source>
        <dbReference type="Proteomes" id="UP000316621"/>
    </source>
</evidence>
<organism evidence="1 2">
    <name type="scientific">Papaver somniferum</name>
    <name type="common">Opium poppy</name>
    <dbReference type="NCBI Taxonomy" id="3469"/>
    <lineage>
        <taxon>Eukaryota</taxon>
        <taxon>Viridiplantae</taxon>
        <taxon>Streptophyta</taxon>
        <taxon>Embryophyta</taxon>
        <taxon>Tracheophyta</taxon>
        <taxon>Spermatophyta</taxon>
        <taxon>Magnoliopsida</taxon>
        <taxon>Ranunculales</taxon>
        <taxon>Papaveraceae</taxon>
        <taxon>Papaveroideae</taxon>
        <taxon>Papaver</taxon>
    </lineage>
</organism>
<dbReference type="AlphaFoldDB" id="A0A4Y7LAY7"/>
<dbReference type="Proteomes" id="UP000316621">
    <property type="component" value="Chromosome 10"/>
</dbReference>
<evidence type="ECO:0000313" key="1">
    <source>
        <dbReference type="EMBL" id="RZC81451.1"/>
    </source>
</evidence>
<reference evidence="1 2" key="1">
    <citation type="journal article" date="2018" name="Science">
        <title>The opium poppy genome and morphinan production.</title>
        <authorList>
            <person name="Guo L."/>
            <person name="Winzer T."/>
            <person name="Yang X."/>
            <person name="Li Y."/>
            <person name="Ning Z."/>
            <person name="He Z."/>
            <person name="Teodor R."/>
            <person name="Lu Y."/>
            <person name="Bowser T.A."/>
            <person name="Graham I.A."/>
            <person name="Ye K."/>
        </authorList>
    </citation>
    <scope>NUCLEOTIDE SEQUENCE [LARGE SCALE GENOMIC DNA]</scope>
    <source>
        <strain evidence="2">cv. HN1</strain>
        <tissue evidence="1">Leaves</tissue>
    </source>
</reference>
<sequence>MQNEFLMDSNSDLIFGSAVSVMNLGSGTKDLRWGRITNKEQEDYQQSLPNQQLPMHIKVQLMDLAGAADGFLKASFHVEVAQLFMTREGTGATQLIKGENSEGI</sequence>
<protein>
    <submittedName>
        <fullName evidence="1">Uncharacterized protein</fullName>
    </submittedName>
</protein>
<proteinExistence type="predicted"/>
<dbReference type="EMBL" id="CM010724">
    <property type="protein sequence ID" value="RZC81451.1"/>
    <property type="molecule type" value="Genomic_DNA"/>
</dbReference>
<name>A0A4Y7LAY7_PAPSO</name>
<keyword evidence="2" id="KW-1185">Reference proteome</keyword>
<dbReference type="Gramene" id="RZC81451">
    <property type="protein sequence ID" value="RZC81451"/>
    <property type="gene ID" value="C5167_044026"/>
</dbReference>
<gene>
    <name evidence="1" type="ORF">C5167_044026</name>
</gene>